<dbReference type="PANTHER" id="PTHR10155:SF16">
    <property type="entry name" value="SUPPRESSOR OF CYTOKINE SIGNALING 2"/>
    <property type="match status" value="1"/>
</dbReference>
<dbReference type="EMBL" id="GACK01001799">
    <property type="protein sequence ID" value="JAA63235.1"/>
    <property type="molecule type" value="mRNA"/>
</dbReference>
<organism evidence="9">
    <name type="scientific">Rhipicephalus pulchellus</name>
    <name type="common">Yellow backed tick</name>
    <name type="synonym">Dermacentor pulchellus</name>
    <dbReference type="NCBI Taxonomy" id="72859"/>
    <lineage>
        <taxon>Eukaryota</taxon>
        <taxon>Metazoa</taxon>
        <taxon>Ecdysozoa</taxon>
        <taxon>Arthropoda</taxon>
        <taxon>Chelicerata</taxon>
        <taxon>Arachnida</taxon>
        <taxon>Acari</taxon>
        <taxon>Parasitiformes</taxon>
        <taxon>Ixodida</taxon>
        <taxon>Ixodoidea</taxon>
        <taxon>Ixodidae</taxon>
        <taxon>Rhipicephalinae</taxon>
        <taxon>Rhipicephalus</taxon>
        <taxon>Rhipicephalus</taxon>
    </lineage>
</organism>
<dbReference type="GO" id="GO:0009968">
    <property type="term" value="P:negative regulation of signal transduction"/>
    <property type="evidence" value="ECO:0007669"/>
    <property type="project" value="UniProtKB-KW"/>
</dbReference>
<dbReference type="SMART" id="SM00253">
    <property type="entry name" value="SOCS"/>
    <property type="match status" value="1"/>
</dbReference>
<evidence type="ECO:0000313" key="9">
    <source>
        <dbReference type="EMBL" id="JAA63235.1"/>
    </source>
</evidence>
<evidence type="ECO:0000256" key="1">
    <source>
        <dbReference type="ARBA" id="ARBA00022604"/>
    </source>
</evidence>
<evidence type="ECO:0000259" key="8">
    <source>
        <dbReference type="PROSITE" id="PS50225"/>
    </source>
</evidence>
<feature type="region of interest" description="Disordered" evidence="6">
    <location>
        <begin position="163"/>
        <end position="183"/>
    </location>
</feature>
<keyword evidence="2" id="KW-0734">Signal transduction inhibitor</keyword>
<dbReference type="Gene3D" id="1.10.750.20">
    <property type="entry name" value="SOCS box"/>
    <property type="match status" value="1"/>
</dbReference>
<keyword evidence="1" id="KW-0341">Growth regulation</keyword>
<dbReference type="Pfam" id="PF00017">
    <property type="entry name" value="SH2"/>
    <property type="match status" value="1"/>
</dbReference>
<dbReference type="SMART" id="SM00969">
    <property type="entry name" value="SOCS_box"/>
    <property type="match status" value="1"/>
</dbReference>
<dbReference type="SUPFAM" id="SSF55550">
    <property type="entry name" value="SH2 domain"/>
    <property type="match status" value="1"/>
</dbReference>
<feature type="domain" description="SH2" evidence="7">
    <location>
        <begin position="333"/>
        <end position="445"/>
    </location>
</feature>
<keyword evidence="3" id="KW-0833">Ubl conjugation pathway</keyword>
<dbReference type="GO" id="GO:0046935">
    <property type="term" value="F:1-phosphatidylinositol-3-kinase regulator activity"/>
    <property type="evidence" value="ECO:0007669"/>
    <property type="project" value="TreeGrafter"/>
</dbReference>
<sequence length="497" mass="52910">QSSASSSSSSFVADDAALARLCLPGIGNFVVDGSYCVRSLIEWISLAVLRSMCAVGAPMKCADTKLCVTRADYGRICCSGSAACSPTRRDAKRKCDVAFASDAALMTTTNGLPVMVVGGPTAISAAPVVSSRAASCASPCCCCCCCCPDQPVWSPTTTTSLSGGGMWSTQLRSSPPPHAAASQTGTAHGCAALADKQALLLVAFPICASSANSQASHQLHPASTPTASVRCCCKRSWSVKSAPCWTSPQDPAKTSFLLNEEERKPTSSALEERLMEAPPPSPPTSQHRLGNQPPAPHLSPSPGAPLGASAASDVDIDLSRVRDALRTLRTSGYYYEGLSWEEAGRLLRGQPVGTFLVRDSSDNRFLFALSVQTERGPTSVRIHYWRGQFRLDCEDALAGSMPWFSCVVSLVEHYVRLSRSAKGQMCVWLDGHGRRDLPIVLTRPLYREPASLQHLCRIALNRSAASVAAATSSSTCRTVEPLPAALKDYLRDYPHLH</sequence>
<evidence type="ECO:0000256" key="6">
    <source>
        <dbReference type="SAM" id="MobiDB-lite"/>
    </source>
</evidence>
<proteinExistence type="evidence at transcript level"/>
<dbReference type="InterPro" id="IPR001496">
    <property type="entry name" value="SOCS_box"/>
</dbReference>
<name>L7MGX2_RHIPC</name>
<dbReference type="GO" id="GO:0005942">
    <property type="term" value="C:phosphatidylinositol 3-kinase complex"/>
    <property type="evidence" value="ECO:0007669"/>
    <property type="project" value="TreeGrafter"/>
</dbReference>
<feature type="domain" description="SOCS box" evidence="8">
    <location>
        <begin position="440"/>
        <end position="496"/>
    </location>
</feature>
<evidence type="ECO:0000256" key="2">
    <source>
        <dbReference type="ARBA" id="ARBA00022700"/>
    </source>
</evidence>
<dbReference type="PANTHER" id="PTHR10155">
    <property type="entry name" value="PHOSPHATIDYLINOSITOL 3-KINASE REGULATORY SUBUNIT"/>
    <property type="match status" value="1"/>
</dbReference>
<evidence type="ECO:0000256" key="5">
    <source>
        <dbReference type="PROSITE-ProRule" id="PRU00191"/>
    </source>
</evidence>
<reference evidence="9" key="1">
    <citation type="submission" date="2012-11" db="EMBL/GenBank/DDBJ databases">
        <authorList>
            <person name="Lucero-Rivera Y.E."/>
            <person name="Tovar-Ramirez D."/>
        </authorList>
    </citation>
    <scope>NUCLEOTIDE SEQUENCE</scope>
    <source>
        <tissue evidence="9">Salivary gland</tissue>
    </source>
</reference>
<dbReference type="InterPro" id="IPR000980">
    <property type="entry name" value="SH2"/>
</dbReference>
<reference evidence="9" key="2">
    <citation type="journal article" date="2015" name="J. Proteomics">
        <title>Sexual differences in the sialomes of the zebra tick, Rhipicephalus pulchellus.</title>
        <authorList>
            <person name="Tan A.W."/>
            <person name="Francischetti I.M."/>
            <person name="Slovak M."/>
            <person name="Kini R.M."/>
            <person name="Ribeiro J.M."/>
        </authorList>
    </citation>
    <scope>NUCLEOTIDE SEQUENCE</scope>
    <source>
        <tissue evidence="9">Salivary gland</tissue>
    </source>
</reference>
<feature type="region of interest" description="Disordered" evidence="6">
    <location>
        <begin position="251"/>
        <end position="310"/>
    </location>
</feature>
<dbReference type="PROSITE" id="PS50225">
    <property type="entry name" value="SOCS"/>
    <property type="match status" value="1"/>
</dbReference>
<accession>L7MGX2</accession>
<dbReference type="InterPro" id="IPR036860">
    <property type="entry name" value="SH2_dom_sf"/>
</dbReference>
<evidence type="ECO:0000256" key="4">
    <source>
        <dbReference type="ARBA" id="ARBA00022999"/>
    </source>
</evidence>
<dbReference type="InterPro" id="IPR036036">
    <property type="entry name" value="SOCS_box-like_dom_sf"/>
</dbReference>
<dbReference type="GO" id="GO:0046854">
    <property type="term" value="P:phosphatidylinositol phosphate biosynthetic process"/>
    <property type="evidence" value="ECO:0007669"/>
    <property type="project" value="TreeGrafter"/>
</dbReference>
<dbReference type="SUPFAM" id="SSF158235">
    <property type="entry name" value="SOCS box-like"/>
    <property type="match status" value="1"/>
</dbReference>
<dbReference type="SMART" id="SM00252">
    <property type="entry name" value="SH2"/>
    <property type="match status" value="1"/>
</dbReference>
<dbReference type="AlphaFoldDB" id="L7MGX2"/>
<dbReference type="CDD" id="cd09923">
    <property type="entry name" value="SH2_SOCS_family"/>
    <property type="match status" value="1"/>
</dbReference>
<dbReference type="Gene3D" id="3.30.505.10">
    <property type="entry name" value="SH2 domain"/>
    <property type="match status" value="1"/>
</dbReference>
<dbReference type="PROSITE" id="PS50001">
    <property type="entry name" value="SH2"/>
    <property type="match status" value="1"/>
</dbReference>
<dbReference type="GO" id="GO:0035556">
    <property type="term" value="P:intracellular signal transduction"/>
    <property type="evidence" value="ECO:0007669"/>
    <property type="project" value="InterPro"/>
</dbReference>
<protein>
    <submittedName>
        <fullName evidence="9">Putative suppressor of cytokine signaling-2</fullName>
    </submittedName>
</protein>
<evidence type="ECO:0000259" key="7">
    <source>
        <dbReference type="PROSITE" id="PS50001"/>
    </source>
</evidence>
<feature type="non-terminal residue" evidence="9">
    <location>
        <position position="1"/>
    </location>
</feature>
<feature type="compositionally biased region" description="Basic and acidic residues" evidence="6">
    <location>
        <begin position="260"/>
        <end position="275"/>
    </location>
</feature>
<keyword evidence="4 5" id="KW-0727">SH2 domain</keyword>
<feature type="compositionally biased region" description="Pro residues" evidence="6">
    <location>
        <begin position="293"/>
        <end position="303"/>
    </location>
</feature>
<evidence type="ECO:0000256" key="3">
    <source>
        <dbReference type="ARBA" id="ARBA00022786"/>
    </source>
</evidence>